<dbReference type="InterPro" id="IPR003594">
    <property type="entry name" value="HATPase_dom"/>
</dbReference>
<accession>A0A0S6W9A7</accession>
<evidence type="ECO:0000313" key="9">
    <source>
        <dbReference type="EMBL" id="GAK55026.1"/>
    </source>
</evidence>
<evidence type="ECO:0000256" key="5">
    <source>
        <dbReference type="ARBA" id="ARBA00022777"/>
    </source>
</evidence>
<dbReference type="CDD" id="cd19920">
    <property type="entry name" value="REC_PA4781-like"/>
    <property type="match status" value="1"/>
</dbReference>
<dbReference type="InterPro" id="IPR003661">
    <property type="entry name" value="HisK_dim/P_dom"/>
</dbReference>
<dbReference type="eggNOG" id="COG2205">
    <property type="taxonomic scope" value="Bacteria"/>
</dbReference>
<dbReference type="SMART" id="SM00448">
    <property type="entry name" value="REC"/>
    <property type="match status" value="1"/>
</dbReference>
<dbReference type="PROSITE" id="PS50109">
    <property type="entry name" value="HIS_KIN"/>
    <property type="match status" value="1"/>
</dbReference>
<dbReference type="InterPro" id="IPR004358">
    <property type="entry name" value="Sig_transdc_His_kin-like_C"/>
</dbReference>
<dbReference type="STRING" id="1499967.U27_01857"/>
<dbReference type="CDD" id="cd00082">
    <property type="entry name" value="HisKA"/>
    <property type="match status" value="1"/>
</dbReference>
<evidence type="ECO:0000256" key="4">
    <source>
        <dbReference type="ARBA" id="ARBA00022679"/>
    </source>
</evidence>
<evidence type="ECO:0000256" key="1">
    <source>
        <dbReference type="ARBA" id="ARBA00000085"/>
    </source>
</evidence>
<dbReference type="EMBL" id="DF820463">
    <property type="protein sequence ID" value="GAK55026.1"/>
    <property type="molecule type" value="Genomic_DNA"/>
</dbReference>
<dbReference type="InterPro" id="IPR005467">
    <property type="entry name" value="His_kinase_dom"/>
</dbReference>
<dbReference type="CDD" id="cd00075">
    <property type="entry name" value="HATPase"/>
    <property type="match status" value="1"/>
</dbReference>
<dbReference type="Proteomes" id="UP000030661">
    <property type="component" value="Unassembled WGS sequence"/>
</dbReference>
<gene>
    <name evidence="9" type="ORF">U27_01857</name>
</gene>
<dbReference type="SUPFAM" id="SSF55874">
    <property type="entry name" value="ATPase domain of HSP90 chaperone/DNA topoisomerase II/histidine kinase"/>
    <property type="match status" value="1"/>
</dbReference>
<evidence type="ECO:0000259" key="8">
    <source>
        <dbReference type="PROSITE" id="PS50110"/>
    </source>
</evidence>
<dbReference type="InterPro" id="IPR001789">
    <property type="entry name" value="Sig_transdc_resp-reg_receiver"/>
</dbReference>
<dbReference type="Gene3D" id="3.40.50.2300">
    <property type="match status" value="1"/>
</dbReference>
<keyword evidence="3 6" id="KW-0597">Phosphoprotein</keyword>
<proteinExistence type="predicted"/>
<keyword evidence="10" id="KW-1185">Reference proteome</keyword>
<dbReference type="Gene3D" id="3.30.565.10">
    <property type="entry name" value="Histidine kinase-like ATPase, C-terminal domain"/>
    <property type="match status" value="1"/>
</dbReference>
<dbReference type="FunFam" id="3.30.565.10:FF:000006">
    <property type="entry name" value="Sensor histidine kinase WalK"/>
    <property type="match status" value="1"/>
</dbReference>
<evidence type="ECO:0000259" key="7">
    <source>
        <dbReference type="PROSITE" id="PS50109"/>
    </source>
</evidence>
<feature type="domain" description="Histidine kinase" evidence="7">
    <location>
        <begin position="155"/>
        <end position="371"/>
    </location>
</feature>
<dbReference type="Pfam" id="PF00072">
    <property type="entry name" value="Response_reg"/>
    <property type="match status" value="1"/>
</dbReference>
<dbReference type="InterPro" id="IPR036890">
    <property type="entry name" value="HATPase_C_sf"/>
</dbReference>
<dbReference type="AlphaFoldDB" id="A0A0S6W9A7"/>
<dbReference type="SUPFAM" id="SSF47384">
    <property type="entry name" value="Homodimeric domain of signal transducing histidine kinase"/>
    <property type="match status" value="1"/>
</dbReference>
<keyword evidence="4" id="KW-0808">Transferase</keyword>
<evidence type="ECO:0000256" key="2">
    <source>
        <dbReference type="ARBA" id="ARBA00012438"/>
    </source>
</evidence>
<dbReference type="InterPro" id="IPR036097">
    <property type="entry name" value="HisK_dim/P_sf"/>
</dbReference>
<dbReference type="PANTHER" id="PTHR43547">
    <property type="entry name" value="TWO-COMPONENT HISTIDINE KINASE"/>
    <property type="match status" value="1"/>
</dbReference>
<dbReference type="SUPFAM" id="SSF52172">
    <property type="entry name" value="CheY-like"/>
    <property type="match status" value="1"/>
</dbReference>
<feature type="modified residue" description="4-aspartylphosphate" evidence="6">
    <location>
        <position position="59"/>
    </location>
</feature>
<keyword evidence="5 9" id="KW-0418">Kinase</keyword>
<evidence type="ECO:0000256" key="6">
    <source>
        <dbReference type="PROSITE-ProRule" id="PRU00169"/>
    </source>
</evidence>
<dbReference type="SMART" id="SM00387">
    <property type="entry name" value="HATPase_c"/>
    <property type="match status" value="1"/>
</dbReference>
<dbReference type="GO" id="GO:0000155">
    <property type="term" value="F:phosphorelay sensor kinase activity"/>
    <property type="evidence" value="ECO:0007669"/>
    <property type="project" value="InterPro"/>
</dbReference>
<organism evidence="9 10">
    <name type="scientific">Vecturithrix granuli</name>
    <dbReference type="NCBI Taxonomy" id="1499967"/>
    <lineage>
        <taxon>Bacteria</taxon>
        <taxon>Candidatus Moduliflexota</taxon>
        <taxon>Candidatus Vecturitrichia</taxon>
        <taxon>Candidatus Vecturitrichales</taxon>
        <taxon>Candidatus Vecturitrichaceae</taxon>
        <taxon>Candidatus Vecturithrix</taxon>
    </lineage>
</organism>
<evidence type="ECO:0000256" key="3">
    <source>
        <dbReference type="ARBA" id="ARBA00022553"/>
    </source>
</evidence>
<feature type="domain" description="Response regulatory" evidence="8">
    <location>
        <begin position="10"/>
        <end position="126"/>
    </location>
</feature>
<reference evidence="9 10" key="1">
    <citation type="journal article" date="2015" name="PeerJ">
        <title>First genomic representation of candidate bacterial phylum KSB3 points to enhanced environmental sensing as a trigger of wastewater bulking.</title>
        <authorList>
            <person name="Sekiguchi Y."/>
            <person name="Ohashi A."/>
            <person name="Parks D.H."/>
            <person name="Yamauchi T."/>
            <person name="Tyson G.W."/>
            <person name="Hugenholtz P."/>
        </authorList>
    </citation>
    <scope>NUCLEOTIDE SEQUENCE [LARGE SCALE GENOMIC DNA]</scope>
</reference>
<dbReference type="SMART" id="SM00388">
    <property type="entry name" value="HisKA"/>
    <property type="match status" value="1"/>
</dbReference>
<name>A0A0S6W9A7_VECG1</name>
<dbReference type="EC" id="2.7.13.3" evidence="2"/>
<dbReference type="Pfam" id="PF00512">
    <property type="entry name" value="HisKA"/>
    <property type="match status" value="1"/>
</dbReference>
<comment type="catalytic activity">
    <reaction evidence="1">
        <text>ATP + protein L-histidine = ADP + protein N-phospho-L-histidine.</text>
        <dbReference type="EC" id="2.7.13.3"/>
    </reaction>
</comment>
<dbReference type="Pfam" id="PF02518">
    <property type="entry name" value="HATPase_c"/>
    <property type="match status" value="1"/>
</dbReference>
<evidence type="ECO:0000313" key="10">
    <source>
        <dbReference type="Proteomes" id="UP000030661"/>
    </source>
</evidence>
<sequence>MFSTQESKSVILLVDDDPDNLHVLLEALDESRFRTLVALDGESALRQIDYIQPDLILLDVMLPGIDGFETCLRIKQHEEYKNIPVIFMTALAETISKVRGFQVGGVDYITKPVDVAEVLVRVDTHLTIRRLQKQLEEKNTQLKATNASKDLFFSIIAHDLRNALIGFLSFTEILENIELLGKDEFRTYSKLFRNSAETLFALLENLLTWSRLNRNMIEYCPQPLDVRMIFMRTLELFHSQADTKQIVLKHSTQEDIEVCADYNMLHTVMRNLVSNAIKFTEPQGVIEMSAISDEHEATISIADTGIGIPSEKIEKLFQIDEKFQRDGTAGEKGTGLGLILCKEFIEKHNGRIWVESKEGKGTTFRFTLPKA</sequence>
<dbReference type="Gene3D" id="1.10.287.130">
    <property type="match status" value="1"/>
</dbReference>
<dbReference type="PROSITE" id="PS50110">
    <property type="entry name" value="RESPONSE_REGULATORY"/>
    <property type="match status" value="1"/>
</dbReference>
<protein>
    <recommendedName>
        <fullName evidence="2">histidine kinase</fullName>
        <ecNumber evidence="2">2.7.13.3</ecNumber>
    </recommendedName>
</protein>
<dbReference type="PANTHER" id="PTHR43547:SF2">
    <property type="entry name" value="HYBRID SIGNAL TRANSDUCTION HISTIDINE KINASE C"/>
    <property type="match status" value="1"/>
</dbReference>
<dbReference type="InterPro" id="IPR011006">
    <property type="entry name" value="CheY-like_superfamily"/>
</dbReference>
<dbReference type="PRINTS" id="PR00344">
    <property type="entry name" value="BCTRLSENSOR"/>
</dbReference>
<dbReference type="HOGENOM" id="CLU_000445_114_72_0"/>